<dbReference type="Pfam" id="PF02348">
    <property type="entry name" value="CTP_transf_3"/>
    <property type="match status" value="1"/>
</dbReference>
<proteinExistence type="predicted"/>
<dbReference type="RefSeq" id="WP_040376675.1">
    <property type="nucleotide sequence ID" value="NZ_CP068053.1"/>
</dbReference>
<dbReference type="SUPFAM" id="SSF53448">
    <property type="entry name" value="Nucleotide-diphospho-sugar transferases"/>
    <property type="match status" value="1"/>
</dbReference>
<accession>A0A974NPU7</accession>
<dbReference type="PANTHER" id="PTHR42866:SF1">
    <property type="entry name" value="SPORE COAT POLYSACCHARIDE BIOSYNTHESIS PROTEIN SPSF"/>
    <property type="match status" value="1"/>
</dbReference>
<reference evidence="1 2" key="1">
    <citation type="submission" date="2021-01" db="EMBL/GenBank/DDBJ databases">
        <title>FDA dAtabase for Regulatory Grade micrObial Sequences (FDA-ARGOS): Supporting development and validation of Infectious Disease Dx tests.</title>
        <authorList>
            <person name="Nelson B."/>
            <person name="Plummer A."/>
            <person name="Tallon L."/>
            <person name="Sadzewicz L."/>
            <person name="Zhao X."/>
            <person name="Boylan J."/>
            <person name="Ott S."/>
            <person name="Bowen H."/>
            <person name="Vavikolanu K."/>
            <person name="Mehta A."/>
            <person name="Aluvathingal J."/>
            <person name="Nadendla S."/>
            <person name="Myers T."/>
            <person name="Yan Y."/>
            <person name="Sichtig H."/>
        </authorList>
    </citation>
    <scope>NUCLEOTIDE SEQUENCE [LARGE SCALE GENOMIC DNA]</scope>
    <source>
        <strain evidence="1 2">FDAARGOS_1161</strain>
    </source>
</reference>
<dbReference type="Gene3D" id="3.90.550.10">
    <property type="entry name" value="Spore Coat Polysaccharide Biosynthesis Protein SpsA, Chain A"/>
    <property type="match status" value="1"/>
</dbReference>
<name>A0A974NPU7_PERPY</name>
<dbReference type="InterPro" id="IPR029044">
    <property type="entry name" value="Nucleotide-diphossugar_trans"/>
</dbReference>
<sequence length="243" mass="28432">MKIVAIIQARMGSTRLPGKVMKEVLGKSLLEYQIERVRRSQSIQNLIVATTQRETEQPIIDLCEKVKVPCYRGAEEDVLERFYEAAIHYEADAVVRLTSDCPLIDPLIIDKVVNEFRNSTRYDYVSNTIKRTYPRGFDIEVFSMDALKQCHRETTNAGYREHVTPYLYKHPERFIIGQVTHSSSLQHHRLTVDTEEDLLLVRLIIEHLYKKNQSFSLEDILYLLQKNPKWNLLNSHVEQKDVQ</sequence>
<organism evidence="1 2">
    <name type="scientific">Peribacillus psychrosaccharolyticus</name>
    <name type="common">Bacillus psychrosaccharolyticus</name>
    <dbReference type="NCBI Taxonomy" id="1407"/>
    <lineage>
        <taxon>Bacteria</taxon>
        <taxon>Bacillati</taxon>
        <taxon>Bacillota</taxon>
        <taxon>Bacilli</taxon>
        <taxon>Bacillales</taxon>
        <taxon>Bacillaceae</taxon>
        <taxon>Peribacillus</taxon>
    </lineage>
</organism>
<dbReference type="EMBL" id="CP068053">
    <property type="protein sequence ID" value="QQT01881.1"/>
    <property type="molecule type" value="Genomic_DNA"/>
</dbReference>
<dbReference type="KEGG" id="ppsr:I6J18_08565"/>
<dbReference type="Proteomes" id="UP000595254">
    <property type="component" value="Chromosome"/>
</dbReference>
<keyword evidence="2" id="KW-1185">Reference proteome</keyword>
<dbReference type="GO" id="GO:0005829">
    <property type="term" value="C:cytosol"/>
    <property type="evidence" value="ECO:0007669"/>
    <property type="project" value="TreeGrafter"/>
</dbReference>
<dbReference type="InterPro" id="IPR003329">
    <property type="entry name" value="Cytidylyl_trans"/>
</dbReference>
<protein>
    <submittedName>
        <fullName evidence="1">Glycosyltransferase family protein</fullName>
    </submittedName>
</protein>
<dbReference type="PANTHER" id="PTHR42866">
    <property type="entry name" value="3-DEOXY-MANNO-OCTULOSONATE CYTIDYLYLTRANSFERASE"/>
    <property type="match status" value="1"/>
</dbReference>
<gene>
    <name evidence="1" type="ORF">I6J18_08565</name>
</gene>
<evidence type="ECO:0000313" key="1">
    <source>
        <dbReference type="EMBL" id="QQT01881.1"/>
    </source>
</evidence>
<dbReference type="AlphaFoldDB" id="A0A974NPU7"/>
<evidence type="ECO:0000313" key="2">
    <source>
        <dbReference type="Proteomes" id="UP000595254"/>
    </source>
</evidence>
<dbReference type="CDD" id="cd02518">
    <property type="entry name" value="GT2_SpsF"/>
    <property type="match status" value="1"/>
</dbReference>